<evidence type="ECO:0000313" key="11">
    <source>
        <dbReference type="EMBL" id="WNO18580.1"/>
    </source>
</evidence>
<protein>
    <recommendedName>
        <fullName evidence="3">NADH-ubiquinone oxidoreductase chain 4L</fullName>
    </recommendedName>
    <alternativeName>
        <fullName evidence="9">NADH dehydrogenase subunit 4L</fullName>
    </alternativeName>
</protein>
<keyword evidence="8 10" id="KW-0472">Membrane</keyword>
<evidence type="ECO:0000256" key="2">
    <source>
        <dbReference type="ARBA" id="ARBA00010519"/>
    </source>
</evidence>
<evidence type="ECO:0000256" key="10">
    <source>
        <dbReference type="SAM" id="Phobius"/>
    </source>
</evidence>
<gene>
    <name evidence="11" type="primary">ND4L</name>
</gene>
<evidence type="ECO:0000256" key="5">
    <source>
        <dbReference type="ARBA" id="ARBA00022967"/>
    </source>
</evidence>
<keyword evidence="4 10" id="KW-0812">Transmembrane</keyword>
<comment type="similarity">
    <text evidence="2">Belongs to the complex I subunit 4L family.</text>
</comment>
<sequence>MTHTNLHLLAVLPILTFTAAVLSLALQKKHILIILLLYEVMMLATLLMITYSMGLIFLTPTPIVIFLTMAVCEASLGLSILVAIIRSNGNDYVSVITMKKS</sequence>
<evidence type="ECO:0000256" key="6">
    <source>
        <dbReference type="ARBA" id="ARBA00022989"/>
    </source>
</evidence>
<keyword evidence="7" id="KW-0520">NAD</keyword>
<feature type="transmembrane region" description="Helical" evidence="10">
    <location>
        <begin position="33"/>
        <end position="57"/>
    </location>
</feature>
<dbReference type="GO" id="GO:0016020">
    <property type="term" value="C:membrane"/>
    <property type="evidence" value="ECO:0007669"/>
    <property type="project" value="UniProtKB-SubCell"/>
</dbReference>
<evidence type="ECO:0000256" key="7">
    <source>
        <dbReference type="ARBA" id="ARBA00023027"/>
    </source>
</evidence>
<evidence type="ECO:0000256" key="4">
    <source>
        <dbReference type="ARBA" id="ARBA00022692"/>
    </source>
</evidence>
<dbReference type="Pfam" id="PF00420">
    <property type="entry name" value="Oxidored_q2"/>
    <property type="match status" value="1"/>
</dbReference>
<keyword evidence="11" id="KW-0496">Mitochondrion</keyword>
<geneLocation type="mitochondrion" evidence="11"/>
<keyword evidence="5" id="KW-1278">Translocase</keyword>
<evidence type="ECO:0000256" key="1">
    <source>
        <dbReference type="ARBA" id="ARBA00004141"/>
    </source>
</evidence>
<evidence type="ECO:0000256" key="3">
    <source>
        <dbReference type="ARBA" id="ARBA00016612"/>
    </source>
</evidence>
<organism evidence="11">
    <name type="scientific">Iothia sp</name>
    <dbReference type="NCBI Taxonomy" id="3071114"/>
    <lineage>
        <taxon>Eukaryota</taxon>
        <taxon>Metazoa</taxon>
        <taxon>Spiralia</taxon>
        <taxon>Lophotrochozoa</taxon>
        <taxon>Mollusca</taxon>
        <taxon>Gastropoda</taxon>
        <taxon>Patellogastropoda</taxon>
        <taxon>Lottioidea</taxon>
        <taxon>Lepetidae</taxon>
        <taxon>Iothia</taxon>
    </lineage>
</organism>
<reference evidence="11" key="1">
    <citation type="submission" date="2022-03" db="EMBL/GenBank/DDBJ databases">
        <authorList>
            <person name="Qi Y."/>
            <person name="Sun J."/>
        </authorList>
    </citation>
    <scope>NUCLEOTIDE SEQUENCE</scope>
</reference>
<evidence type="ECO:0000256" key="9">
    <source>
        <dbReference type="ARBA" id="ARBA00031586"/>
    </source>
</evidence>
<feature type="transmembrane region" description="Helical" evidence="10">
    <location>
        <begin position="6"/>
        <end position="26"/>
    </location>
</feature>
<dbReference type="InterPro" id="IPR039428">
    <property type="entry name" value="NUOK/Mnh_C1-like"/>
</dbReference>
<keyword evidence="6 10" id="KW-1133">Transmembrane helix</keyword>
<dbReference type="EMBL" id="ON117508">
    <property type="protein sequence ID" value="WNO18580.1"/>
    <property type="molecule type" value="Genomic_DNA"/>
</dbReference>
<feature type="transmembrane region" description="Helical" evidence="10">
    <location>
        <begin position="63"/>
        <end position="85"/>
    </location>
</feature>
<accession>A0AA96KKF7</accession>
<dbReference type="Gene3D" id="1.10.287.3510">
    <property type="match status" value="1"/>
</dbReference>
<proteinExistence type="inferred from homology"/>
<dbReference type="AlphaFoldDB" id="A0AA96KKF7"/>
<evidence type="ECO:0000256" key="8">
    <source>
        <dbReference type="ARBA" id="ARBA00023136"/>
    </source>
</evidence>
<comment type="subcellular location">
    <subcellularLocation>
        <location evidence="1">Membrane</location>
        <topology evidence="1">Multi-pass membrane protein</topology>
    </subcellularLocation>
</comment>
<name>A0AA96KKF7_9GAST</name>